<protein>
    <submittedName>
        <fullName evidence="2">Galectin</fullName>
    </submittedName>
</protein>
<organism evidence="1 2">
    <name type="scientific">Caenorhabditis tropicalis</name>
    <dbReference type="NCBI Taxonomy" id="1561998"/>
    <lineage>
        <taxon>Eukaryota</taxon>
        <taxon>Metazoa</taxon>
        <taxon>Ecdysozoa</taxon>
        <taxon>Nematoda</taxon>
        <taxon>Chromadorea</taxon>
        <taxon>Rhabditida</taxon>
        <taxon>Rhabditina</taxon>
        <taxon>Rhabditomorpha</taxon>
        <taxon>Rhabditoidea</taxon>
        <taxon>Rhabditidae</taxon>
        <taxon>Peloderinae</taxon>
        <taxon>Caenorhabditis</taxon>
    </lineage>
</organism>
<dbReference type="AlphaFoldDB" id="A0A1I7T3U6"/>
<sequence>MPFGIQINPKYYESNTVLVFEGVLPSEADTYQDLYFCLHHEGNMVQYRVPQNAHHYIIEENHPARIRFVSRPFAMRTGVYIGALRVRDTIFGEIQTVCVIN</sequence>
<evidence type="ECO:0000313" key="1">
    <source>
        <dbReference type="Proteomes" id="UP000095282"/>
    </source>
</evidence>
<dbReference type="Proteomes" id="UP000095282">
    <property type="component" value="Unplaced"/>
</dbReference>
<dbReference type="WBParaSite" id="Csp11.Scaffold492.g2154.t1">
    <property type="protein sequence ID" value="Csp11.Scaffold492.g2154.t1"/>
    <property type="gene ID" value="Csp11.Scaffold492.g2154"/>
</dbReference>
<accession>A0A1I7T3U6</accession>
<evidence type="ECO:0000313" key="2">
    <source>
        <dbReference type="WBParaSite" id="Csp11.Scaffold492.g2154.t1"/>
    </source>
</evidence>
<proteinExistence type="predicted"/>
<name>A0A1I7T3U6_9PELO</name>
<reference evidence="2" key="1">
    <citation type="submission" date="2016-11" db="UniProtKB">
        <authorList>
            <consortium name="WormBaseParasite"/>
        </authorList>
    </citation>
    <scope>IDENTIFICATION</scope>
</reference>
<keyword evidence="1" id="KW-1185">Reference proteome</keyword>